<feature type="region of interest" description="Disordered" evidence="1">
    <location>
        <begin position="227"/>
        <end position="248"/>
    </location>
</feature>
<evidence type="ECO:0000313" key="4">
    <source>
        <dbReference type="EMBL" id="RHD06331.1"/>
    </source>
</evidence>
<evidence type="ECO:0000313" key="6">
    <source>
        <dbReference type="Proteomes" id="UP000283738"/>
    </source>
</evidence>
<dbReference type="SMART" id="SM00240">
    <property type="entry name" value="FHA"/>
    <property type="match status" value="1"/>
</dbReference>
<feature type="domain" description="FHA" evidence="2">
    <location>
        <begin position="341"/>
        <end position="390"/>
    </location>
</feature>
<dbReference type="EMBL" id="QRTF01000039">
    <property type="protein sequence ID" value="RGQ46042.1"/>
    <property type="molecule type" value="Genomic_DNA"/>
</dbReference>
<evidence type="ECO:0000313" key="5">
    <source>
        <dbReference type="Proteomes" id="UP000266391"/>
    </source>
</evidence>
<evidence type="ECO:0000313" key="3">
    <source>
        <dbReference type="EMBL" id="RGQ46042.1"/>
    </source>
</evidence>
<organism evidence="4 5">
    <name type="scientific">Roseburia inulinivorans</name>
    <dbReference type="NCBI Taxonomy" id="360807"/>
    <lineage>
        <taxon>Bacteria</taxon>
        <taxon>Bacillati</taxon>
        <taxon>Bacillota</taxon>
        <taxon>Clostridia</taxon>
        <taxon>Lachnospirales</taxon>
        <taxon>Lachnospiraceae</taxon>
        <taxon>Roseburia</taxon>
    </lineage>
</organism>
<dbReference type="InterPro" id="IPR008984">
    <property type="entry name" value="SMAD_FHA_dom_sf"/>
</dbReference>
<evidence type="ECO:0000259" key="2">
    <source>
        <dbReference type="PROSITE" id="PS50006"/>
    </source>
</evidence>
<dbReference type="PROSITE" id="PS50006">
    <property type="entry name" value="FHA_DOMAIN"/>
    <property type="match status" value="1"/>
</dbReference>
<accession>A0A396AJ23</accession>
<proteinExistence type="predicted"/>
<evidence type="ECO:0000256" key="1">
    <source>
        <dbReference type="SAM" id="MobiDB-lite"/>
    </source>
</evidence>
<gene>
    <name evidence="4" type="ORF">DW813_00135</name>
    <name evidence="3" type="ORF">DWY96_14195</name>
</gene>
<dbReference type="Gene3D" id="2.60.200.20">
    <property type="match status" value="1"/>
</dbReference>
<reference evidence="5 6" key="1">
    <citation type="submission" date="2018-08" db="EMBL/GenBank/DDBJ databases">
        <title>A genome reference for cultivated species of the human gut microbiota.</title>
        <authorList>
            <person name="Zou Y."/>
            <person name="Xue W."/>
            <person name="Luo G."/>
        </authorList>
    </citation>
    <scope>NUCLEOTIDE SEQUENCE [LARGE SCALE GENOMIC DNA]</scope>
    <source>
        <strain evidence="3 6">AF28-15</strain>
        <strain evidence="4 5">AM32-8LB</strain>
    </source>
</reference>
<dbReference type="InterPro" id="IPR045962">
    <property type="entry name" value="DUF6382"/>
</dbReference>
<name>A0A396AJ23_9FIRM</name>
<dbReference type="Pfam" id="PF19909">
    <property type="entry name" value="DUF6382"/>
    <property type="match status" value="1"/>
</dbReference>
<dbReference type="SUPFAM" id="SSF49879">
    <property type="entry name" value="SMAD/FHA domain"/>
    <property type="match status" value="1"/>
</dbReference>
<dbReference type="Proteomes" id="UP000266391">
    <property type="component" value="Unassembled WGS sequence"/>
</dbReference>
<protein>
    <submittedName>
        <fullName evidence="4">FHA domain-containing protein</fullName>
    </submittedName>
</protein>
<dbReference type="InterPro" id="IPR000253">
    <property type="entry name" value="FHA_dom"/>
</dbReference>
<comment type="caution">
    <text evidence="4">The sequence shown here is derived from an EMBL/GenBank/DDBJ whole genome shotgun (WGS) entry which is preliminary data.</text>
</comment>
<dbReference type="EMBL" id="QSIQ01000001">
    <property type="protein sequence ID" value="RHD06331.1"/>
    <property type="molecule type" value="Genomic_DNA"/>
</dbReference>
<dbReference type="Proteomes" id="UP000283738">
    <property type="component" value="Unassembled WGS sequence"/>
</dbReference>
<dbReference type="CDD" id="cd00060">
    <property type="entry name" value="FHA"/>
    <property type="match status" value="1"/>
</dbReference>
<dbReference type="Pfam" id="PF00498">
    <property type="entry name" value="FHA"/>
    <property type="match status" value="1"/>
</dbReference>
<sequence length="414" mass="48572">MKRQRRKWQNWEQEYHLILWIQCICWMRSQILEIYFMEIEYKRELTKSYMCVKTDQDFLPFEKEILTRSSISGIVPVNTTFADAATVCWYDITGMQAFDHALEMEMMDSQMLTQFLVSLCGTLERLESFLLDPGHLWFSRESIFKNNRDGSFWFCYCPEGKENITEGFQKLMEYLLTKIDHKDQRAVKMAYHIYDQVIKEGYSLIAIRESLTYDRVDIEPVPDRTLENSRVELEQTSDQTEKEKNVHKADKADGKAKVIFQKAIEHFFPDLAKIKEYRQELAKKKEKKNEIQPIVFEPEEEEVRMGRPTVLLADQKKTIQGILRYEGNNQLSDLKIDTFPYVIGSAADCPGYVDCATISRHHAKITKVENVYFIEDMNSANGTKAGGTLLDYKMKVSLQANEILEFADEKFRFI</sequence>
<dbReference type="AlphaFoldDB" id="A0A396AJ23"/>